<evidence type="ECO:0008006" key="4">
    <source>
        <dbReference type="Google" id="ProtNLM"/>
    </source>
</evidence>
<keyword evidence="1" id="KW-1133">Transmembrane helix</keyword>
<keyword evidence="1" id="KW-0812">Transmembrane</keyword>
<comment type="caution">
    <text evidence="2">The sequence shown here is derived from an EMBL/GenBank/DDBJ whole genome shotgun (WGS) entry which is preliminary data.</text>
</comment>
<name>A0ABS5BPV0_9BACT</name>
<feature type="transmembrane region" description="Helical" evidence="1">
    <location>
        <begin position="12"/>
        <end position="42"/>
    </location>
</feature>
<evidence type="ECO:0000256" key="1">
    <source>
        <dbReference type="SAM" id="Phobius"/>
    </source>
</evidence>
<evidence type="ECO:0000313" key="2">
    <source>
        <dbReference type="EMBL" id="MBP3955699.1"/>
    </source>
</evidence>
<proteinExistence type="predicted"/>
<organism evidence="2 3">
    <name type="scientific">Gemmata palustris</name>
    <dbReference type="NCBI Taxonomy" id="2822762"/>
    <lineage>
        <taxon>Bacteria</taxon>
        <taxon>Pseudomonadati</taxon>
        <taxon>Planctomycetota</taxon>
        <taxon>Planctomycetia</taxon>
        <taxon>Gemmatales</taxon>
        <taxon>Gemmataceae</taxon>
        <taxon>Gemmata</taxon>
    </lineage>
</organism>
<dbReference type="Proteomes" id="UP000676565">
    <property type="component" value="Unassembled WGS sequence"/>
</dbReference>
<sequence>MSDVISGMTGPQLIGLVAVFGGIVCATVIAVTGIVVPFFTAARRVEALSQLKRDLVGAGFSAEEIERIVQADSPSQLTVSQRSTERCRR</sequence>
<protein>
    <recommendedName>
        <fullName evidence="4">SHOCT domain-containing protein</fullName>
    </recommendedName>
</protein>
<gene>
    <name evidence="2" type="ORF">J8F10_10440</name>
</gene>
<evidence type="ECO:0000313" key="3">
    <source>
        <dbReference type="Proteomes" id="UP000676565"/>
    </source>
</evidence>
<accession>A0ABS5BPV0</accession>
<dbReference type="EMBL" id="JAGKQQ010000001">
    <property type="protein sequence ID" value="MBP3955699.1"/>
    <property type="molecule type" value="Genomic_DNA"/>
</dbReference>
<keyword evidence="1" id="KW-0472">Membrane</keyword>
<keyword evidence="3" id="KW-1185">Reference proteome</keyword>
<reference evidence="2 3" key="1">
    <citation type="submission" date="2021-04" db="EMBL/GenBank/DDBJ databases">
        <authorList>
            <person name="Ivanova A."/>
        </authorList>
    </citation>
    <scope>NUCLEOTIDE SEQUENCE [LARGE SCALE GENOMIC DNA]</scope>
    <source>
        <strain evidence="2 3">G18</strain>
    </source>
</reference>
<dbReference type="RefSeq" id="WP_210653764.1">
    <property type="nucleotide sequence ID" value="NZ_JAGKQQ010000001.1"/>
</dbReference>